<dbReference type="OrthoDB" id="10268090at2759"/>
<proteinExistence type="inferred from homology"/>
<dbReference type="GO" id="GO:0005886">
    <property type="term" value="C:plasma membrane"/>
    <property type="evidence" value="ECO:0007669"/>
    <property type="project" value="TreeGrafter"/>
</dbReference>
<dbReference type="PANTHER" id="PTHR12286:SF5">
    <property type="entry name" value="SACCHAROPINE DEHYDROGENASE-LIKE OXIDOREDUCTASE"/>
    <property type="match status" value="1"/>
</dbReference>
<dbReference type="AlphaFoldDB" id="L7K0L7"/>
<evidence type="ECO:0000259" key="3">
    <source>
        <dbReference type="Pfam" id="PF03435"/>
    </source>
</evidence>
<feature type="compositionally biased region" description="Polar residues" evidence="2">
    <location>
        <begin position="166"/>
        <end position="177"/>
    </location>
</feature>
<feature type="compositionally biased region" description="Basic and acidic residues" evidence="2">
    <location>
        <begin position="153"/>
        <end position="165"/>
    </location>
</feature>
<dbReference type="InParanoid" id="L7K0L7"/>
<feature type="region of interest" description="Disordered" evidence="2">
    <location>
        <begin position="153"/>
        <end position="177"/>
    </location>
</feature>
<dbReference type="Gene3D" id="3.40.50.720">
    <property type="entry name" value="NAD(P)-binding Rossmann-like Domain"/>
    <property type="match status" value="1"/>
</dbReference>
<dbReference type="SUPFAM" id="SSF51735">
    <property type="entry name" value="NAD(P)-binding Rossmann-fold domains"/>
    <property type="match status" value="1"/>
</dbReference>
<comment type="similarity">
    <text evidence="1">Belongs to the saccharopine dehydrogenase family.</text>
</comment>
<dbReference type="InterPro" id="IPR036291">
    <property type="entry name" value="NAD(P)-bd_dom_sf"/>
</dbReference>
<keyword evidence="5" id="KW-1185">Reference proteome</keyword>
<dbReference type="InterPro" id="IPR005097">
    <property type="entry name" value="Sacchrp_dh_NADP-bd"/>
</dbReference>
<dbReference type="Pfam" id="PF03435">
    <property type="entry name" value="Sacchrp_dh_NADP"/>
    <property type="match status" value="1"/>
</dbReference>
<dbReference type="HOGENOM" id="CLU_1176127_0_0_1"/>
<dbReference type="GO" id="GO:0005811">
    <property type="term" value="C:lipid droplet"/>
    <property type="evidence" value="ECO:0007669"/>
    <property type="project" value="TreeGrafter"/>
</dbReference>
<accession>L7K0L7</accession>
<organism evidence="4 5">
    <name type="scientific">Trachipleistophora hominis</name>
    <name type="common">Microsporidian parasite</name>
    <dbReference type="NCBI Taxonomy" id="72359"/>
    <lineage>
        <taxon>Eukaryota</taxon>
        <taxon>Fungi</taxon>
        <taxon>Fungi incertae sedis</taxon>
        <taxon>Microsporidia</taxon>
        <taxon>Pleistophoridae</taxon>
        <taxon>Trachipleistophora</taxon>
    </lineage>
</organism>
<reference evidence="4 5" key="1">
    <citation type="journal article" date="2012" name="PLoS Pathog.">
        <title>The genome of the obligate intracellular parasite Trachipleistophora hominis: new insights into microsporidian genome dynamics and reductive evolution.</title>
        <authorList>
            <person name="Heinz E."/>
            <person name="Williams T.A."/>
            <person name="Nakjang S."/>
            <person name="Noel C.J."/>
            <person name="Swan D.C."/>
            <person name="Goldberg A.V."/>
            <person name="Harris S.R."/>
            <person name="Weinmaier T."/>
            <person name="Markert S."/>
            <person name="Becher D."/>
            <person name="Bernhardt J."/>
            <person name="Dagan T."/>
            <person name="Hacker C."/>
            <person name="Lucocq J.M."/>
            <person name="Schweder T."/>
            <person name="Rattei T."/>
            <person name="Hall N."/>
            <person name="Hirt R.P."/>
            <person name="Embley T.M."/>
        </authorList>
    </citation>
    <scope>NUCLEOTIDE SEQUENCE [LARGE SCALE GENOMIC DNA]</scope>
</reference>
<evidence type="ECO:0000313" key="5">
    <source>
        <dbReference type="Proteomes" id="UP000011185"/>
    </source>
</evidence>
<dbReference type="VEuPathDB" id="MicrosporidiaDB:THOM_0050"/>
<dbReference type="GO" id="GO:0009247">
    <property type="term" value="P:glycolipid biosynthetic process"/>
    <property type="evidence" value="ECO:0007669"/>
    <property type="project" value="TreeGrafter"/>
</dbReference>
<dbReference type="STRING" id="72359.L7K0L7"/>
<dbReference type="PANTHER" id="PTHR12286">
    <property type="entry name" value="SACCHAROPINE DEHYDROGENASE-LIKE OXIDOREDUCTASE"/>
    <property type="match status" value="1"/>
</dbReference>
<feature type="domain" description="Saccharopine dehydrogenase NADP binding" evidence="3">
    <location>
        <begin position="6"/>
        <end position="121"/>
    </location>
</feature>
<dbReference type="EMBL" id="JH993801">
    <property type="protein sequence ID" value="ELQ76952.1"/>
    <property type="molecule type" value="Genomic_DNA"/>
</dbReference>
<evidence type="ECO:0000256" key="2">
    <source>
        <dbReference type="SAM" id="MobiDB-lite"/>
    </source>
</evidence>
<dbReference type="Proteomes" id="UP000011185">
    <property type="component" value="Unassembled WGS sequence"/>
</dbReference>
<evidence type="ECO:0000313" key="4">
    <source>
        <dbReference type="EMBL" id="ELQ76952.1"/>
    </source>
</evidence>
<evidence type="ECO:0000256" key="1">
    <source>
        <dbReference type="ARBA" id="ARBA00038048"/>
    </source>
</evidence>
<protein>
    <submittedName>
        <fullName evidence="4">Putative membrane protein</fullName>
    </submittedName>
</protein>
<dbReference type="GO" id="GO:0005739">
    <property type="term" value="C:mitochondrion"/>
    <property type="evidence" value="ECO:0007669"/>
    <property type="project" value="TreeGrafter"/>
</dbReference>
<sequence length="236" mass="26398">MKEYDIVVYGASGFTARHIISHLQKYPLRIALSARTPSKISHNPKNYPVIQCDTNNLEIITSKAMVLLNCAGPYIRCGEAVVESCINNNCHYVDITGETTFINNIIKKFDEKAREKGVYVLNCCGFDSVPSDIGFDILKRKILGRINGDKQIADQGKEMDDKPSDASDSQAMTDVRVSSRNSVSGTSCISIYNFLRFKDVKCNFATFESLVYGLASYFDRPKQKNGKTGDRRHQAK</sequence>
<dbReference type="InterPro" id="IPR051276">
    <property type="entry name" value="Saccharopine_DH-like_oxidrdct"/>
</dbReference>
<gene>
    <name evidence="4" type="ORF">THOM_0050</name>
</gene>
<name>L7K0L7_TRAHO</name>